<sequence length="152" mass="17137">MLLKIGVNLANHIHQNNIKNGQNFKWVPDHLIIQVRIIIKHMVRIYIKPISFNFKHPPNRPHILSFNLPTLQIHNIIPKILQKPHNRSINILNTNISPPHIHGWGVIGIEPIPDLRRRGWDVGGGGRWGGNGSGRAPPAGPGRRRGCVVVRV</sequence>
<dbReference type="EMBL" id="GISG01262334">
    <property type="protein sequence ID" value="MBA4674342.1"/>
    <property type="molecule type" value="Transcribed_RNA"/>
</dbReference>
<proteinExistence type="predicted"/>
<evidence type="ECO:0000256" key="1">
    <source>
        <dbReference type="SAM" id="MobiDB-lite"/>
    </source>
</evidence>
<evidence type="ECO:0000313" key="2">
    <source>
        <dbReference type="EMBL" id="MBA4674342.1"/>
    </source>
</evidence>
<accession>A0A7C9EQC6</accession>
<reference evidence="2" key="2">
    <citation type="submission" date="2020-07" db="EMBL/GenBank/DDBJ databases">
        <authorList>
            <person name="Vera ALvarez R."/>
            <person name="Arias-Moreno D.M."/>
            <person name="Jimenez-Jacinto V."/>
            <person name="Jimenez-Bremont J.F."/>
            <person name="Swaminathan K."/>
            <person name="Moose S.P."/>
            <person name="Guerrero-Gonzalez M.L."/>
            <person name="Marino-Ramirez L."/>
            <person name="Landsman D."/>
            <person name="Rodriguez-Kessler M."/>
            <person name="Delgado-Sanchez P."/>
        </authorList>
    </citation>
    <scope>NUCLEOTIDE SEQUENCE</scope>
    <source>
        <tissue evidence="2">Cladode</tissue>
    </source>
</reference>
<name>A0A7C9EQC6_OPUST</name>
<dbReference type="AlphaFoldDB" id="A0A7C9EQC6"/>
<protein>
    <submittedName>
        <fullName evidence="2">Uncharacterized protein</fullName>
    </submittedName>
</protein>
<feature type="region of interest" description="Disordered" evidence="1">
    <location>
        <begin position="126"/>
        <end position="145"/>
    </location>
</feature>
<organism evidence="2">
    <name type="scientific">Opuntia streptacantha</name>
    <name type="common">Prickly pear cactus</name>
    <name type="synonym">Opuntia cardona</name>
    <dbReference type="NCBI Taxonomy" id="393608"/>
    <lineage>
        <taxon>Eukaryota</taxon>
        <taxon>Viridiplantae</taxon>
        <taxon>Streptophyta</taxon>
        <taxon>Embryophyta</taxon>
        <taxon>Tracheophyta</taxon>
        <taxon>Spermatophyta</taxon>
        <taxon>Magnoliopsida</taxon>
        <taxon>eudicotyledons</taxon>
        <taxon>Gunneridae</taxon>
        <taxon>Pentapetalae</taxon>
        <taxon>Caryophyllales</taxon>
        <taxon>Cactineae</taxon>
        <taxon>Cactaceae</taxon>
        <taxon>Opuntioideae</taxon>
        <taxon>Opuntia</taxon>
    </lineage>
</organism>
<reference evidence="2" key="1">
    <citation type="journal article" date="2013" name="J. Plant Res.">
        <title>Effect of fungi and light on seed germination of three Opuntia species from semiarid lands of central Mexico.</title>
        <authorList>
            <person name="Delgado-Sanchez P."/>
            <person name="Jimenez-Bremont J.F."/>
            <person name="Guerrero-Gonzalez Mde L."/>
            <person name="Flores J."/>
        </authorList>
    </citation>
    <scope>NUCLEOTIDE SEQUENCE</scope>
    <source>
        <tissue evidence="2">Cladode</tissue>
    </source>
</reference>